<evidence type="ECO:0000259" key="1">
    <source>
        <dbReference type="Pfam" id="PF10988"/>
    </source>
</evidence>
<dbReference type="EMBL" id="SACR01000002">
    <property type="protein sequence ID" value="RVU47764.1"/>
    <property type="molecule type" value="Genomic_DNA"/>
</dbReference>
<feature type="domain" description="Putative auto-transporter adhesin head GIN" evidence="1">
    <location>
        <begin position="58"/>
        <end position="251"/>
    </location>
</feature>
<reference evidence="2 3" key="1">
    <citation type="submission" date="2019-01" db="EMBL/GenBank/DDBJ databases">
        <authorList>
            <person name="Chen W.-M."/>
        </authorList>
    </citation>
    <scope>NUCLEOTIDE SEQUENCE [LARGE SCALE GENOMIC DNA]</scope>
    <source>
        <strain evidence="2 3">KYPY4</strain>
    </source>
</reference>
<dbReference type="Pfam" id="PF10988">
    <property type="entry name" value="DUF2807"/>
    <property type="match status" value="1"/>
</dbReference>
<dbReference type="AlphaFoldDB" id="A0A437RLY7"/>
<evidence type="ECO:0000313" key="2">
    <source>
        <dbReference type="EMBL" id="RVU47764.1"/>
    </source>
</evidence>
<organism evidence="2 3">
    <name type="scientific">Rubrivivax rivuli</name>
    <dbReference type="NCBI Taxonomy" id="1862385"/>
    <lineage>
        <taxon>Bacteria</taxon>
        <taxon>Pseudomonadati</taxon>
        <taxon>Pseudomonadota</taxon>
        <taxon>Betaproteobacteria</taxon>
        <taxon>Burkholderiales</taxon>
        <taxon>Sphaerotilaceae</taxon>
        <taxon>Rubrivivax</taxon>
    </lineage>
</organism>
<protein>
    <submittedName>
        <fullName evidence="2">DUF2807 domain-containing protein</fullName>
    </submittedName>
</protein>
<dbReference type="RefSeq" id="WP_128228224.1">
    <property type="nucleotide sequence ID" value="NZ_SACR01000002.1"/>
</dbReference>
<dbReference type="InterPro" id="IPR006311">
    <property type="entry name" value="TAT_signal"/>
</dbReference>
<dbReference type="PANTHER" id="PTHR39200:SF1">
    <property type="entry name" value="AUTO-TRANSPORTER ADHESIN HEAD GIN DOMAIN-CONTAINING PROTEIN-RELATED"/>
    <property type="match status" value="1"/>
</dbReference>
<dbReference type="Gene3D" id="2.160.20.120">
    <property type="match status" value="1"/>
</dbReference>
<comment type="caution">
    <text evidence="2">The sequence shown here is derived from an EMBL/GenBank/DDBJ whole genome shotgun (WGS) entry which is preliminary data.</text>
</comment>
<name>A0A437RLY7_9BURK</name>
<proteinExistence type="predicted"/>
<dbReference type="PROSITE" id="PS51318">
    <property type="entry name" value="TAT"/>
    <property type="match status" value="1"/>
</dbReference>
<dbReference type="OrthoDB" id="8885859at2"/>
<dbReference type="InterPro" id="IPR021255">
    <property type="entry name" value="DUF2807"/>
</dbReference>
<dbReference type="Proteomes" id="UP000285575">
    <property type="component" value="Unassembled WGS sequence"/>
</dbReference>
<gene>
    <name evidence="2" type="ORF">EOE66_08540</name>
</gene>
<dbReference type="PANTHER" id="PTHR39200">
    <property type="entry name" value="HYPOTHETICAL EXPORTED PROTEIN"/>
    <property type="match status" value="1"/>
</dbReference>
<keyword evidence="3" id="KW-1185">Reference proteome</keyword>
<accession>A0A437RLY7</accession>
<evidence type="ECO:0000313" key="3">
    <source>
        <dbReference type="Proteomes" id="UP000285575"/>
    </source>
</evidence>
<sequence>MNRLNPATALLGTPSRRAALATLLVGAMALVSAVLPVSAQAQSGSGTALTEMRSVESFEAVSVSGSMDVVVRQGAQQSVQVQADDNLLPLLETVVESGRNGPTLQVRWKRNGGGSWWNSQSIYPRTKVLVTVVVPKLNAVGLAGSGDLRVESFQTPSLQLSLSGSGDARLEGLTTDELGVRISGSGDVSGRGKASTVKISIAGSGDVRLSEMRADDVSVSIAGSGDAAVNAQKALSVSIAGSGDVRYSGEAQVKSSVAGSGSVRKL</sequence>